<keyword evidence="5 7" id="KW-0443">Lipid metabolism</keyword>
<comment type="function">
    <text evidence="7">Catalyzes the N-acylation of UDP-3-O-acylglucosamine using 3-hydroxyacyl-ACP as the acyl donor. Is involved in the biosynthesis of lipid A, a phosphorylated glycolipid that anchors the lipopolysaccharide to the outer membrane of the cell.</text>
</comment>
<comment type="similarity">
    <text evidence="7">Belongs to the transferase hexapeptide repeat family. LpxD subfamily.</text>
</comment>
<dbReference type="CDD" id="cd03352">
    <property type="entry name" value="LbH_LpxD"/>
    <property type="match status" value="1"/>
</dbReference>
<keyword evidence="11" id="KW-1185">Reference proteome</keyword>
<dbReference type="InterPro" id="IPR001451">
    <property type="entry name" value="Hexapep"/>
</dbReference>
<dbReference type="Proteomes" id="UP000287853">
    <property type="component" value="Unassembled WGS sequence"/>
</dbReference>
<comment type="pathway">
    <text evidence="7">Bacterial outer membrane biogenesis; LPS lipid A biosynthesis.</text>
</comment>
<dbReference type="InterPro" id="IPR018357">
    <property type="entry name" value="Hexapep_transf_CS"/>
</dbReference>
<dbReference type="UniPathway" id="UPA00973"/>
<evidence type="ECO:0000256" key="7">
    <source>
        <dbReference type="HAMAP-Rule" id="MF_00523"/>
    </source>
</evidence>
<keyword evidence="3 7" id="KW-0808">Transferase</keyword>
<sequence length="355" mass="37201">MKTATLGELAALVNGKVIGNSLLRVTSLNSLDLAESGQLTFINSIKLADELLGSKASACIVPSNYLEADIPLLQVENVDLASARIHNYLLKEKFQATGIHDRAVIGADCSISEQVSIAALAGIGDRVHIGDRVKIASGVVIGDDVRIGDDCVLHANSVVAYGCTLGKRVTLHHGATIGSDGFGFATDPKTGIHVSKPQVGTVQLDDDVQIGANSCVDRAAFGTTHVKSGVRIDNQVMVGHNCVIGENSILVGQSGMAGSSTLGRNVILAARAAVGGHIHLDDGVMVAALSGVHNDQKKGSVVGGIPAVDIKKWGRAATAFTRLPDMIREVKRLRKELDRLISELKSSGDKVDQEK</sequence>
<proteinExistence type="inferred from homology"/>
<keyword evidence="8" id="KW-0175">Coiled coil</keyword>
<dbReference type="PROSITE" id="PS00101">
    <property type="entry name" value="HEXAPEP_TRANSFERASES"/>
    <property type="match status" value="1"/>
</dbReference>
<feature type="coiled-coil region" evidence="8">
    <location>
        <begin position="323"/>
        <end position="350"/>
    </location>
</feature>
<evidence type="ECO:0000256" key="1">
    <source>
        <dbReference type="ARBA" id="ARBA00022516"/>
    </source>
</evidence>
<keyword evidence="1 7" id="KW-0444">Lipid biosynthesis</keyword>
<dbReference type="PANTHER" id="PTHR43378:SF2">
    <property type="entry name" value="UDP-3-O-ACYLGLUCOSAMINE N-ACYLTRANSFERASE 1, MITOCHONDRIAL-RELATED"/>
    <property type="match status" value="1"/>
</dbReference>
<dbReference type="InterPro" id="IPR020573">
    <property type="entry name" value="UDP_GlcNAc_AcTrfase_non-rep"/>
</dbReference>
<evidence type="ECO:0000259" key="9">
    <source>
        <dbReference type="Pfam" id="PF04613"/>
    </source>
</evidence>
<protein>
    <recommendedName>
        <fullName evidence="7">UDP-3-O-acylglucosamine N-acyltransferase</fullName>
        <ecNumber evidence="7">2.3.1.191</ecNumber>
    </recommendedName>
</protein>
<dbReference type="InterPro" id="IPR007691">
    <property type="entry name" value="LpxD"/>
</dbReference>
<dbReference type="EMBL" id="MTKO01000114">
    <property type="protein sequence ID" value="RWX43636.1"/>
    <property type="molecule type" value="Genomic_DNA"/>
</dbReference>
<organism evidence="10 11">
    <name type="scientific">Candidatus Electrothrix aarhusensis</name>
    <dbReference type="NCBI Taxonomy" id="1859131"/>
    <lineage>
        <taxon>Bacteria</taxon>
        <taxon>Pseudomonadati</taxon>
        <taxon>Thermodesulfobacteriota</taxon>
        <taxon>Desulfobulbia</taxon>
        <taxon>Desulfobulbales</taxon>
        <taxon>Desulfobulbaceae</taxon>
        <taxon>Candidatus Electrothrix</taxon>
    </lineage>
</organism>
<dbReference type="Pfam" id="PF00132">
    <property type="entry name" value="Hexapep"/>
    <property type="match status" value="2"/>
</dbReference>
<comment type="caution">
    <text evidence="10">The sequence shown here is derived from an EMBL/GenBank/DDBJ whole genome shotgun (WGS) entry which is preliminary data.</text>
</comment>
<dbReference type="GO" id="GO:0103118">
    <property type="term" value="F:UDP-3-O-[(3R)-3-hydroxyacyl]-glucosamine N-acyltransferase activity"/>
    <property type="evidence" value="ECO:0007669"/>
    <property type="project" value="UniProtKB-EC"/>
</dbReference>
<dbReference type="GO" id="GO:0009245">
    <property type="term" value="P:lipid A biosynthetic process"/>
    <property type="evidence" value="ECO:0007669"/>
    <property type="project" value="UniProtKB-UniRule"/>
</dbReference>
<dbReference type="NCBIfam" id="NF002060">
    <property type="entry name" value="PRK00892.1"/>
    <property type="match status" value="1"/>
</dbReference>
<dbReference type="EC" id="2.3.1.191" evidence="7"/>
<dbReference type="Pfam" id="PF04613">
    <property type="entry name" value="LpxD"/>
    <property type="match status" value="1"/>
</dbReference>
<keyword evidence="2 7" id="KW-0441">Lipid A biosynthesis</keyword>
<dbReference type="InterPro" id="IPR011004">
    <property type="entry name" value="Trimer_LpxA-like_sf"/>
</dbReference>
<dbReference type="Gene3D" id="3.40.1390.10">
    <property type="entry name" value="MurE/MurF, N-terminal domain"/>
    <property type="match status" value="1"/>
</dbReference>
<evidence type="ECO:0000256" key="6">
    <source>
        <dbReference type="ARBA" id="ARBA00023315"/>
    </source>
</evidence>
<dbReference type="NCBIfam" id="TIGR01853">
    <property type="entry name" value="lipid_A_lpxD"/>
    <property type="match status" value="1"/>
</dbReference>
<evidence type="ECO:0000256" key="4">
    <source>
        <dbReference type="ARBA" id="ARBA00022737"/>
    </source>
</evidence>
<evidence type="ECO:0000313" key="10">
    <source>
        <dbReference type="EMBL" id="RWX43636.1"/>
    </source>
</evidence>
<dbReference type="Gene3D" id="2.160.10.10">
    <property type="entry name" value="Hexapeptide repeat proteins"/>
    <property type="match status" value="1"/>
</dbReference>
<name>A0A444IS67_9BACT</name>
<keyword evidence="6 7" id="KW-0012">Acyltransferase</keyword>
<comment type="catalytic activity">
    <reaction evidence="7">
        <text>a UDP-3-O-[(3R)-3-hydroxyacyl]-alpha-D-glucosamine + a (3R)-hydroxyacyl-[ACP] = a UDP-2-N,3-O-bis[(3R)-3-hydroxyacyl]-alpha-D-glucosamine + holo-[ACP] + H(+)</text>
        <dbReference type="Rhea" id="RHEA:53836"/>
        <dbReference type="Rhea" id="RHEA-COMP:9685"/>
        <dbReference type="Rhea" id="RHEA-COMP:9945"/>
        <dbReference type="ChEBI" id="CHEBI:15378"/>
        <dbReference type="ChEBI" id="CHEBI:64479"/>
        <dbReference type="ChEBI" id="CHEBI:78827"/>
        <dbReference type="ChEBI" id="CHEBI:137740"/>
        <dbReference type="ChEBI" id="CHEBI:137748"/>
        <dbReference type="EC" id="2.3.1.191"/>
    </reaction>
</comment>
<evidence type="ECO:0000256" key="5">
    <source>
        <dbReference type="ARBA" id="ARBA00023098"/>
    </source>
</evidence>
<comment type="subunit">
    <text evidence="7">Homotrimer.</text>
</comment>
<evidence type="ECO:0000256" key="3">
    <source>
        <dbReference type="ARBA" id="ARBA00022679"/>
    </source>
</evidence>
<accession>A0A444IS67</accession>
<evidence type="ECO:0000313" key="11">
    <source>
        <dbReference type="Proteomes" id="UP000287853"/>
    </source>
</evidence>
<dbReference type="GO" id="GO:0016410">
    <property type="term" value="F:N-acyltransferase activity"/>
    <property type="evidence" value="ECO:0007669"/>
    <property type="project" value="InterPro"/>
</dbReference>
<feature type="domain" description="UDP-3-O-[3-hydroxymyristoyl] glucosamine N-acyltransferase non-repeat region" evidence="9">
    <location>
        <begin position="24"/>
        <end position="86"/>
    </location>
</feature>
<dbReference type="HAMAP" id="MF_00523">
    <property type="entry name" value="LpxD"/>
    <property type="match status" value="1"/>
</dbReference>
<keyword evidence="4 7" id="KW-0677">Repeat</keyword>
<dbReference type="GO" id="GO:0016020">
    <property type="term" value="C:membrane"/>
    <property type="evidence" value="ECO:0007669"/>
    <property type="project" value="GOC"/>
</dbReference>
<dbReference type="SUPFAM" id="SSF51161">
    <property type="entry name" value="Trimeric LpxA-like enzymes"/>
    <property type="match status" value="1"/>
</dbReference>
<evidence type="ECO:0000256" key="8">
    <source>
        <dbReference type="SAM" id="Coils"/>
    </source>
</evidence>
<dbReference type="AlphaFoldDB" id="A0A444IS67"/>
<reference evidence="10 11" key="1">
    <citation type="submission" date="2017-01" db="EMBL/GenBank/DDBJ databases">
        <title>The cable genome- insights into the physiology and evolution of filamentous bacteria capable of sulfide oxidation via long distance electron transfer.</title>
        <authorList>
            <person name="Schreiber L."/>
            <person name="Bjerg J.T."/>
            <person name="Boggild A."/>
            <person name="Van De Vossenberg J."/>
            <person name="Meysman F."/>
            <person name="Nielsen L.P."/>
            <person name="Schramm A."/>
            <person name="Kjeldsen K.U."/>
        </authorList>
    </citation>
    <scope>NUCLEOTIDE SEQUENCE [LARGE SCALE GENOMIC DNA]</scope>
    <source>
        <strain evidence="10">MCF</strain>
    </source>
</reference>
<gene>
    <name evidence="7" type="primary">lpxD</name>
    <name evidence="10" type="ORF">H206_03693</name>
</gene>
<evidence type="ECO:0000256" key="2">
    <source>
        <dbReference type="ARBA" id="ARBA00022556"/>
    </source>
</evidence>
<feature type="active site" description="Proton acceptor" evidence="7">
    <location>
        <position position="240"/>
    </location>
</feature>
<dbReference type="PANTHER" id="PTHR43378">
    <property type="entry name" value="UDP-3-O-ACYLGLUCOSAMINE N-ACYLTRANSFERASE"/>
    <property type="match status" value="1"/>
</dbReference>